<dbReference type="AlphaFoldDB" id="A0AAN8WQ76"/>
<keyword evidence="6" id="KW-0297">G-protein coupled receptor</keyword>
<reference evidence="13 14" key="1">
    <citation type="submission" date="2023-11" db="EMBL/GenBank/DDBJ databases">
        <title>Halocaridina rubra genome assembly.</title>
        <authorList>
            <person name="Smith C."/>
        </authorList>
    </citation>
    <scope>NUCLEOTIDE SEQUENCE [LARGE SCALE GENOMIC DNA]</scope>
    <source>
        <strain evidence="13">EP-1</strain>
        <tissue evidence="13">Whole</tissue>
    </source>
</reference>
<evidence type="ECO:0000256" key="11">
    <source>
        <dbReference type="SAM" id="Phobius"/>
    </source>
</evidence>
<evidence type="ECO:0000256" key="3">
    <source>
        <dbReference type="ARBA" id="ARBA00022475"/>
    </source>
</evidence>
<dbReference type="PRINTS" id="PR00237">
    <property type="entry name" value="GPCRRHODOPSN"/>
</dbReference>
<dbReference type="Pfam" id="PF00001">
    <property type="entry name" value="7tm_1"/>
    <property type="match status" value="1"/>
</dbReference>
<evidence type="ECO:0000256" key="7">
    <source>
        <dbReference type="ARBA" id="ARBA00023136"/>
    </source>
</evidence>
<feature type="transmembrane region" description="Helical" evidence="11">
    <location>
        <begin position="7"/>
        <end position="27"/>
    </location>
</feature>
<evidence type="ECO:0000313" key="13">
    <source>
        <dbReference type="EMBL" id="KAK7070291.1"/>
    </source>
</evidence>
<comment type="caution">
    <text evidence="13">The sequence shown here is derived from an EMBL/GenBank/DDBJ whole genome shotgun (WGS) entry which is preliminary data.</text>
</comment>
<evidence type="ECO:0000256" key="9">
    <source>
        <dbReference type="ARBA" id="ARBA00023224"/>
    </source>
</evidence>
<keyword evidence="9" id="KW-0807">Transducer</keyword>
<comment type="subcellular location">
    <subcellularLocation>
        <location evidence="1">Cell membrane</location>
        <topology evidence="1">Multi-pass membrane protein</topology>
    </subcellularLocation>
</comment>
<keyword evidence="7 11" id="KW-0472">Membrane</keyword>
<evidence type="ECO:0000256" key="6">
    <source>
        <dbReference type="ARBA" id="ARBA00023040"/>
    </source>
</evidence>
<dbReference type="InterPro" id="IPR000276">
    <property type="entry name" value="GPCR_Rhodpsn"/>
</dbReference>
<feature type="transmembrane region" description="Helical" evidence="11">
    <location>
        <begin position="302"/>
        <end position="325"/>
    </location>
</feature>
<accession>A0AAN8WQ76</accession>
<evidence type="ECO:0000256" key="5">
    <source>
        <dbReference type="ARBA" id="ARBA00022989"/>
    </source>
</evidence>
<protein>
    <recommendedName>
        <fullName evidence="12">G-protein coupled receptors family 1 profile domain-containing protein</fullName>
    </recommendedName>
</protein>
<dbReference type="EMBL" id="JAXCGZ010015438">
    <property type="protein sequence ID" value="KAK7070291.1"/>
    <property type="molecule type" value="Genomic_DNA"/>
</dbReference>
<dbReference type="Gene3D" id="1.20.1070.10">
    <property type="entry name" value="Rhodopsin 7-helix transmembrane proteins"/>
    <property type="match status" value="2"/>
</dbReference>
<keyword evidence="14" id="KW-1185">Reference proteome</keyword>
<keyword evidence="4 11" id="KW-0812">Transmembrane</keyword>
<feature type="non-terminal residue" evidence="13">
    <location>
        <position position="1"/>
    </location>
</feature>
<evidence type="ECO:0000256" key="8">
    <source>
        <dbReference type="ARBA" id="ARBA00023170"/>
    </source>
</evidence>
<proteinExistence type="inferred from homology"/>
<feature type="compositionally biased region" description="Basic residues" evidence="10">
    <location>
        <begin position="231"/>
        <end position="252"/>
    </location>
</feature>
<dbReference type="Proteomes" id="UP001381693">
    <property type="component" value="Unassembled WGS sequence"/>
</dbReference>
<feature type="transmembrane region" description="Helical" evidence="11">
    <location>
        <begin position="56"/>
        <end position="78"/>
    </location>
</feature>
<gene>
    <name evidence="13" type="ORF">SK128_019978</name>
</gene>
<evidence type="ECO:0000256" key="10">
    <source>
        <dbReference type="SAM" id="MobiDB-lite"/>
    </source>
</evidence>
<evidence type="ECO:0000313" key="14">
    <source>
        <dbReference type="Proteomes" id="UP001381693"/>
    </source>
</evidence>
<dbReference type="InterPro" id="IPR017452">
    <property type="entry name" value="GPCR_Rhodpsn_7TM"/>
</dbReference>
<dbReference type="PANTHER" id="PTHR24228:SF74">
    <property type="entry name" value="G-PROTEIN COUPLED RECEPTORS FAMILY 1 PROFILE DOMAIN-CONTAINING PROTEIN"/>
    <property type="match status" value="1"/>
</dbReference>
<keyword evidence="8" id="KW-0675">Receptor</keyword>
<sequence length="353" mass="39678">LYTRTSIAIMVVATWVGAFGALVPTLLEFWGTFGLDPTIGSCTILPDAEGNSPKEFLFIFAFILPCLAICICYARIFCIVHRAYAKSHVHLQMANQSRSSRNSNVLTSQKGDTITGSEAFISNGEAHMQRTVAKSFQISEIIMQPELHKLNITELESLDFRVEHKLPTRYEPSLETYEKTNLGASILNDDGKVFFHIPQNEYSTTSAETSCQSDLESPTTDILESQTVNKKPCKRARRGSTTRHRHSTVRRSRTASMALRQQTLSTNDRRLLKMILVIFVSFVVCHLPITLIKFLGKDDDPILNISGLLLIYMTTCINPIIYVVMSTEYRQAYVSLLTCTRTVDFSQRTGISN</sequence>
<dbReference type="PROSITE" id="PS50262">
    <property type="entry name" value="G_PROTEIN_RECEP_F1_2"/>
    <property type="match status" value="1"/>
</dbReference>
<evidence type="ECO:0000256" key="2">
    <source>
        <dbReference type="ARBA" id="ARBA00010663"/>
    </source>
</evidence>
<dbReference type="GO" id="GO:0005886">
    <property type="term" value="C:plasma membrane"/>
    <property type="evidence" value="ECO:0007669"/>
    <property type="project" value="UniProtKB-SubCell"/>
</dbReference>
<dbReference type="PANTHER" id="PTHR24228">
    <property type="entry name" value="B2 BRADYKININ RECEPTOR/ANGIOTENSIN II RECEPTOR"/>
    <property type="match status" value="1"/>
</dbReference>
<organism evidence="13 14">
    <name type="scientific">Halocaridina rubra</name>
    <name type="common">Hawaiian red shrimp</name>
    <dbReference type="NCBI Taxonomy" id="373956"/>
    <lineage>
        <taxon>Eukaryota</taxon>
        <taxon>Metazoa</taxon>
        <taxon>Ecdysozoa</taxon>
        <taxon>Arthropoda</taxon>
        <taxon>Crustacea</taxon>
        <taxon>Multicrustacea</taxon>
        <taxon>Malacostraca</taxon>
        <taxon>Eumalacostraca</taxon>
        <taxon>Eucarida</taxon>
        <taxon>Decapoda</taxon>
        <taxon>Pleocyemata</taxon>
        <taxon>Caridea</taxon>
        <taxon>Atyoidea</taxon>
        <taxon>Atyidae</taxon>
        <taxon>Halocaridina</taxon>
    </lineage>
</organism>
<feature type="domain" description="G-protein coupled receptors family 1 profile" evidence="12">
    <location>
        <begin position="1"/>
        <end position="322"/>
    </location>
</feature>
<evidence type="ECO:0000256" key="4">
    <source>
        <dbReference type="ARBA" id="ARBA00022692"/>
    </source>
</evidence>
<dbReference type="GO" id="GO:0004930">
    <property type="term" value="F:G protein-coupled receptor activity"/>
    <property type="evidence" value="ECO:0007669"/>
    <property type="project" value="UniProtKB-KW"/>
</dbReference>
<name>A0AAN8WQ76_HALRR</name>
<keyword evidence="5 11" id="KW-1133">Transmembrane helix</keyword>
<feature type="region of interest" description="Disordered" evidence="10">
    <location>
        <begin position="226"/>
        <end position="252"/>
    </location>
</feature>
<keyword evidence="3" id="KW-1003">Cell membrane</keyword>
<evidence type="ECO:0000256" key="1">
    <source>
        <dbReference type="ARBA" id="ARBA00004651"/>
    </source>
</evidence>
<feature type="transmembrane region" description="Helical" evidence="11">
    <location>
        <begin position="274"/>
        <end position="296"/>
    </location>
</feature>
<comment type="similarity">
    <text evidence="2">Belongs to the G-protein coupled receptor 1 family.</text>
</comment>
<evidence type="ECO:0000259" key="12">
    <source>
        <dbReference type="PROSITE" id="PS50262"/>
    </source>
</evidence>
<dbReference type="SUPFAM" id="SSF81321">
    <property type="entry name" value="Family A G protein-coupled receptor-like"/>
    <property type="match status" value="1"/>
</dbReference>